<evidence type="ECO:0000256" key="2">
    <source>
        <dbReference type="ARBA" id="ARBA00023239"/>
    </source>
</evidence>
<proteinExistence type="inferred from homology"/>
<dbReference type="Proteomes" id="UP001317705">
    <property type="component" value="Chromosome"/>
</dbReference>
<evidence type="ECO:0000259" key="4">
    <source>
        <dbReference type="Pfam" id="PF01965"/>
    </source>
</evidence>
<comment type="similarity">
    <text evidence="3">Belongs to the peptidase C56 family. HSP31-like subfamily.</text>
</comment>
<dbReference type="Gene3D" id="3.40.50.880">
    <property type="match status" value="1"/>
</dbReference>
<organism evidence="5 6">
    <name type="scientific">Geotalea uraniireducens</name>
    <dbReference type="NCBI Taxonomy" id="351604"/>
    <lineage>
        <taxon>Bacteria</taxon>
        <taxon>Pseudomonadati</taxon>
        <taxon>Thermodesulfobacteriota</taxon>
        <taxon>Desulfuromonadia</taxon>
        <taxon>Geobacterales</taxon>
        <taxon>Geobacteraceae</taxon>
        <taxon>Geotalea</taxon>
    </lineage>
</organism>
<keyword evidence="6" id="KW-1185">Reference proteome</keyword>
<dbReference type="SUPFAM" id="SSF52317">
    <property type="entry name" value="Class I glutamine amidotransferase-like"/>
    <property type="match status" value="1"/>
</dbReference>
<evidence type="ECO:0000313" key="5">
    <source>
        <dbReference type="EMBL" id="BDV42184.1"/>
    </source>
</evidence>
<reference evidence="5 6" key="1">
    <citation type="submission" date="2022-12" db="EMBL/GenBank/DDBJ databases">
        <title>Polyphasic characterization of Geotalea uranireducens NIT-SL11 newly isolated from a complex of sewage sludge and microbially reduced graphene oxide.</title>
        <authorList>
            <person name="Xie L."/>
            <person name="Yoshida N."/>
            <person name="Meng L."/>
        </authorList>
    </citation>
    <scope>NUCLEOTIDE SEQUENCE [LARGE SCALE GENOMIC DNA]</scope>
    <source>
        <strain evidence="5 6">NIT-SL11</strain>
    </source>
</reference>
<dbReference type="PANTHER" id="PTHR48094">
    <property type="entry name" value="PROTEIN/NUCLEIC ACID DEGLYCASE DJ-1-RELATED"/>
    <property type="match status" value="1"/>
</dbReference>
<sequence>MAKKVLVVATNYGAWAEELQAPWDALKKAGYTVTMATPLGKKPLPFALSVDPDFDDPLQHYKVNPPEVCSRVREILAGPEWNAPIKIADAKMADYDAIVLTGGPGVCLDITNNPKVHKLILDAFNSNKLIGAICYSVGALAFTRNPANAFRSVLYGKKSTAHPRAWDFDFELSYTLAETSPDNQGTDVVTPGFLLPLQDVVTDAVGPAGACVADEQANRENPCVVFDWPFVTALSVESSIAYGQKLVSILAER</sequence>
<dbReference type="InterPro" id="IPR029062">
    <property type="entry name" value="Class_I_gatase-like"/>
</dbReference>
<dbReference type="InterPro" id="IPR050325">
    <property type="entry name" value="Prot/Nucl_acid_deglycase"/>
</dbReference>
<accession>A0ABM8EIV3</accession>
<dbReference type="InterPro" id="IPR002818">
    <property type="entry name" value="DJ-1/PfpI"/>
</dbReference>
<dbReference type="Pfam" id="PF01965">
    <property type="entry name" value="DJ-1_PfpI"/>
    <property type="match status" value="1"/>
</dbReference>
<feature type="domain" description="DJ-1/PfpI" evidence="4">
    <location>
        <begin position="3"/>
        <end position="163"/>
    </location>
</feature>
<protein>
    <recommendedName>
        <fullName evidence="4">DJ-1/PfpI domain-containing protein</fullName>
    </recommendedName>
</protein>
<evidence type="ECO:0000256" key="3">
    <source>
        <dbReference type="ARBA" id="ARBA00038493"/>
    </source>
</evidence>
<dbReference type="PANTHER" id="PTHR48094:SF11">
    <property type="entry name" value="GLUTATHIONE-INDEPENDENT GLYOXALASE HSP31-RELATED"/>
    <property type="match status" value="1"/>
</dbReference>
<dbReference type="EMBL" id="AP027151">
    <property type="protein sequence ID" value="BDV42184.1"/>
    <property type="molecule type" value="Genomic_DNA"/>
</dbReference>
<evidence type="ECO:0000313" key="6">
    <source>
        <dbReference type="Proteomes" id="UP001317705"/>
    </source>
</evidence>
<name>A0ABM8EIV3_9BACT</name>
<dbReference type="RefSeq" id="WP_282002479.1">
    <property type="nucleotide sequence ID" value="NZ_AP027151.1"/>
</dbReference>
<keyword evidence="1" id="KW-0346">Stress response</keyword>
<gene>
    <name evidence="5" type="ORF">GURASL_11070</name>
</gene>
<keyword evidence="2" id="KW-0456">Lyase</keyword>
<evidence type="ECO:0000256" key="1">
    <source>
        <dbReference type="ARBA" id="ARBA00023016"/>
    </source>
</evidence>